<sequence>MRLLHLLAVGALDAVLVGRRREPQRVERRDDRVRATGGRGRGGGRARAGTDADLRHLEREAAAEVAARHLVFTEDHVDVAVLVVADREVRVDVEGERDPPLGQVEGDAGAVEVDVLGEPFVDAAEVVADLGLPPERPLIGTPAPCGRVGEPAVGREEHGRDPHRGDESEHDPQTSHPGSAAIHSPNTPAIGVGRS</sequence>
<organism evidence="2 3">
    <name type="scientific">Halobaculum litoreum</name>
    <dbReference type="NCBI Taxonomy" id="3031998"/>
    <lineage>
        <taxon>Archaea</taxon>
        <taxon>Methanobacteriati</taxon>
        <taxon>Methanobacteriota</taxon>
        <taxon>Stenosarchaea group</taxon>
        <taxon>Halobacteria</taxon>
        <taxon>Halobacteriales</taxon>
        <taxon>Haloferacaceae</taxon>
        <taxon>Halobaculum</taxon>
    </lineage>
</organism>
<dbReference type="AlphaFoldDB" id="A0ABD5XP28"/>
<reference evidence="2 3" key="1">
    <citation type="journal article" date="2019" name="Int. J. Syst. Evol. Microbiol.">
        <title>The Global Catalogue of Microorganisms (GCM) 10K type strain sequencing project: providing services to taxonomists for standard genome sequencing and annotation.</title>
        <authorList>
            <consortium name="The Broad Institute Genomics Platform"/>
            <consortium name="The Broad Institute Genome Sequencing Center for Infectious Disease"/>
            <person name="Wu L."/>
            <person name="Ma J."/>
        </authorList>
    </citation>
    <scope>NUCLEOTIDE SEQUENCE [LARGE SCALE GENOMIC DNA]</scope>
    <source>
        <strain evidence="2 3">DT92</strain>
    </source>
</reference>
<keyword evidence="3" id="KW-1185">Reference proteome</keyword>
<evidence type="ECO:0000313" key="3">
    <source>
        <dbReference type="Proteomes" id="UP001596368"/>
    </source>
</evidence>
<feature type="region of interest" description="Disordered" evidence="1">
    <location>
        <begin position="138"/>
        <end position="195"/>
    </location>
</feature>
<comment type="caution">
    <text evidence="2">The sequence shown here is derived from an EMBL/GenBank/DDBJ whole genome shotgun (WGS) entry which is preliminary data.</text>
</comment>
<protein>
    <recommendedName>
        <fullName evidence="4">Secreted protein</fullName>
    </recommendedName>
</protein>
<evidence type="ECO:0000256" key="1">
    <source>
        <dbReference type="SAM" id="MobiDB-lite"/>
    </source>
</evidence>
<feature type="compositionally biased region" description="Gly residues" evidence="1">
    <location>
        <begin position="37"/>
        <end position="46"/>
    </location>
</feature>
<evidence type="ECO:0008006" key="4">
    <source>
        <dbReference type="Google" id="ProtNLM"/>
    </source>
</evidence>
<evidence type="ECO:0000313" key="2">
    <source>
        <dbReference type="EMBL" id="MFC7136426.1"/>
    </source>
</evidence>
<dbReference type="EMBL" id="JBHSZG010000001">
    <property type="protein sequence ID" value="MFC7136426.1"/>
    <property type="molecule type" value="Genomic_DNA"/>
</dbReference>
<accession>A0ABD5XP28</accession>
<proteinExistence type="predicted"/>
<feature type="region of interest" description="Disordered" evidence="1">
    <location>
        <begin position="26"/>
        <end position="49"/>
    </location>
</feature>
<feature type="compositionally biased region" description="Basic and acidic residues" evidence="1">
    <location>
        <begin position="153"/>
        <end position="173"/>
    </location>
</feature>
<gene>
    <name evidence="2" type="ORF">ACFQRB_07535</name>
</gene>
<dbReference type="Proteomes" id="UP001596368">
    <property type="component" value="Unassembled WGS sequence"/>
</dbReference>
<name>A0ABD5XP28_9EURY</name>